<dbReference type="EMBL" id="FNUV01000006">
    <property type="protein sequence ID" value="SEG00512.1"/>
    <property type="molecule type" value="Genomic_DNA"/>
</dbReference>
<protein>
    <recommendedName>
        <fullName evidence="4">Lipoprotein</fullName>
    </recommendedName>
</protein>
<keyword evidence="1" id="KW-0472">Membrane</keyword>
<organism evidence="2 3">
    <name type="scientific">Xylanibacter ruminicola</name>
    <name type="common">Prevotella ruminicola</name>
    <dbReference type="NCBI Taxonomy" id="839"/>
    <lineage>
        <taxon>Bacteria</taxon>
        <taxon>Pseudomonadati</taxon>
        <taxon>Bacteroidota</taxon>
        <taxon>Bacteroidia</taxon>
        <taxon>Bacteroidales</taxon>
        <taxon>Prevotellaceae</taxon>
        <taxon>Xylanibacter</taxon>
    </lineage>
</organism>
<name>A0A1H5WM03_XYLRU</name>
<sequence>MMNERRCGHGLCHRMRRWMIGLSFIIYHLSFSVACYNQGPITPDAWDLTKQQLDSISFYTTHHYTQNYNFVVTGDSLVVVAQQPEAMAVPEVVSIEIEAIGQEHQKDSITLRKSERIVVADIMTVPSDSIDSVWVKVARDQLTFGWIHEKELLAKVSPDDPISQFIDLFSDTHLLIFLAFCVIVLAAYGVRRLMRLGAKIVHFNDIPSFYPTALCLLVATSAVIYSSIQVFGPESWRHFYYHPSLNPFALPLHLGLFVSSVWAIIIVAIATVDDVTRHLPMGEAILYLGGLAAVCAVDYVVFSVTTLYYIGYPLLVAYYYFCFRFFPRFFNR</sequence>
<keyword evidence="1" id="KW-1133">Transmembrane helix</keyword>
<feature type="transmembrane region" description="Helical" evidence="1">
    <location>
        <begin position="209"/>
        <end position="228"/>
    </location>
</feature>
<accession>A0A1H5WM03</accession>
<keyword evidence="1" id="KW-0812">Transmembrane</keyword>
<proteinExistence type="predicted"/>
<feature type="transmembrane region" description="Helical" evidence="1">
    <location>
        <begin position="284"/>
        <end position="302"/>
    </location>
</feature>
<gene>
    <name evidence="2" type="ORF">SAMN05216354_2435</name>
</gene>
<feature type="transmembrane region" description="Helical" evidence="1">
    <location>
        <begin position="308"/>
        <end position="326"/>
    </location>
</feature>
<dbReference type="PROSITE" id="PS51257">
    <property type="entry name" value="PROKAR_LIPOPROTEIN"/>
    <property type="match status" value="1"/>
</dbReference>
<reference evidence="2 3" key="1">
    <citation type="submission" date="2016-10" db="EMBL/GenBank/DDBJ databases">
        <authorList>
            <person name="de Groot N.N."/>
        </authorList>
    </citation>
    <scope>NUCLEOTIDE SEQUENCE [LARGE SCALE GENOMIC DNA]</scope>
    <source>
        <strain evidence="2 3">AR32</strain>
    </source>
</reference>
<evidence type="ECO:0000256" key="1">
    <source>
        <dbReference type="SAM" id="Phobius"/>
    </source>
</evidence>
<evidence type="ECO:0008006" key="4">
    <source>
        <dbReference type="Google" id="ProtNLM"/>
    </source>
</evidence>
<evidence type="ECO:0000313" key="3">
    <source>
        <dbReference type="Proteomes" id="UP000236735"/>
    </source>
</evidence>
<evidence type="ECO:0000313" key="2">
    <source>
        <dbReference type="EMBL" id="SEG00512.1"/>
    </source>
</evidence>
<feature type="transmembrane region" description="Helical" evidence="1">
    <location>
        <begin position="248"/>
        <end position="272"/>
    </location>
</feature>
<feature type="transmembrane region" description="Helical" evidence="1">
    <location>
        <begin position="20"/>
        <end position="39"/>
    </location>
</feature>
<feature type="transmembrane region" description="Helical" evidence="1">
    <location>
        <begin position="168"/>
        <end position="188"/>
    </location>
</feature>
<dbReference type="AlphaFoldDB" id="A0A1H5WM03"/>
<dbReference type="Proteomes" id="UP000236735">
    <property type="component" value="Unassembled WGS sequence"/>
</dbReference>